<reference evidence="1" key="1">
    <citation type="submission" date="2022-10" db="EMBL/GenBank/DDBJ databases">
        <title>The complete genomes of actinobacterial strains from the NBC collection.</title>
        <authorList>
            <person name="Joergensen T.S."/>
            <person name="Alvarez Arevalo M."/>
            <person name="Sterndorff E.B."/>
            <person name="Faurdal D."/>
            <person name="Vuksanovic O."/>
            <person name="Mourched A.-S."/>
            <person name="Charusanti P."/>
            <person name="Shaw S."/>
            <person name="Blin K."/>
            <person name="Weber T."/>
        </authorList>
    </citation>
    <scope>NUCLEOTIDE SEQUENCE</scope>
    <source>
        <strain evidence="1">NBC_01432</strain>
    </source>
</reference>
<keyword evidence="2" id="KW-1185">Reference proteome</keyword>
<accession>A0ABZ2A437</accession>
<dbReference type="Proteomes" id="UP001432209">
    <property type="component" value="Chromosome"/>
</dbReference>
<evidence type="ECO:0000313" key="1">
    <source>
        <dbReference type="EMBL" id="WUX53467.1"/>
    </source>
</evidence>
<name>A0ABZ2A437_STRNV</name>
<gene>
    <name evidence="1" type="ORF">OG442_19000</name>
</gene>
<proteinExistence type="predicted"/>
<protein>
    <submittedName>
        <fullName evidence="1">Uncharacterized protein</fullName>
    </submittedName>
</protein>
<organism evidence="1 2">
    <name type="scientific">Streptomyces niveus</name>
    <name type="common">Streptomyces spheroides</name>
    <dbReference type="NCBI Taxonomy" id="193462"/>
    <lineage>
        <taxon>Bacteria</taxon>
        <taxon>Bacillati</taxon>
        <taxon>Actinomycetota</taxon>
        <taxon>Actinomycetes</taxon>
        <taxon>Kitasatosporales</taxon>
        <taxon>Streptomycetaceae</taxon>
        <taxon>Streptomyces</taxon>
    </lineage>
</organism>
<dbReference type="EMBL" id="CP109495">
    <property type="protein sequence ID" value="WUX53467.1"/>
    <property type="molecule type" value="Genomic_DNA"/>
</dbReference>
<sequence length="59" mass="6637">MAAPTAAAQPIRDERLVELEETIHQGGFWRLVPESVPRVYAPVDRSLLAHVETCLRRLA</sequence>
<dbReference type="RefSeq" id="WP_329077070.1">
    <property type="nucleotide sequence ID" value="NZ_CP109495.1"/>
</dbReference>
<evidence type="ECO:0000313" key="2">
    <source>
        <dbReference type="Proteomes" id="UP001432209"/>
    </source>
</evidence>